<dbReference type="EMBL" id="LJCR01001067">
    <property type="protein sequence ID" value="KPV51106.1"/>
    <property type="molecule type" value="Genomic_DNA"/>
</dbReference>
<organism evidence="2 3">
    <name type="scientific">Kouleothrix aurantiaca</name>
    <dbReference type="NCBI Taxonomy" id="186479"/>
    <lineage>
        <taxon>Bacteria</taxon>
        <taxon>Bacillati</taxon>
        <taxon>Chloroflexota</taxon>
        <taxon>Chloroflexia</taxon>
        <taxon>Chloroflexales</taxon>
        <taxon>Roseiflexineae</taxon>
        <taxon>Roseiflexaceae</taxon>
        <taxon>Kouleothrix</taxon>
    </lineage>
</organism>
<protein>
    <submittedName>
        <fullName evidence="2">Nucleotidyl transferase</fullName>
    </submittedName>
</protein>
<dbReference type="Gene3D" id="2.160.10.10">
    <property type="entry name" value="Hexapeptide repeat proteins"/>
    <property type="match status" value="1"/>
</dbReference>
<dbReference type="AlphaFoldDB" id="A0A0P9CZK4"/>
<name>A0A0P9CZK4_9CHLR</name>
<feature type="non-terminal residue" evidence="2">
    <location>
        <position position="338"/>
    </location>
</feature>
<dbReference type="InterPro" id="IPR005835">
    <property type="entry name" value="NTP_transferase_dom"/>
</dbReference>
<feature type="domain" description="Nucleotidyl transferase" evidence="1">
    <location>
        <begin position="2"/>
        <end position="231"/>
    </location>
</feature>
<dbReference type="Pfam" id="PF00483">
    <property type="entry name" value="NTP_transferase"/>
    <property type="match status" value="1"/>
</dbReference>
<evidence type="ECO:0000313" key="2">
    <source>
        <dbReference type="EMBL" id="KPV51106.1"/>
    </source>
</evidence>
<dbReference type="SUPFAM" id="SSF51161">
    <property type="entry name" value="Trimeric LpxA-like enzymes"/>
    <property type="match status" value="1"/>
</dbReference>
<keyword evidence="2" id="KW-0808">Transferase</keyword>
<dbReference type="InterPro" id="IPR050486">
    <property type="entry name" value="Mannose-1P_guanyltransferase"/>
</dbReference>
<dbReference type="InterPro" id="IPR029044">
    <property type="entry name" value="Nucleotide-diphossugar_trans"/>
</dbReference>
<comment type="caution">
    <text evidence="2">The sequence shown here is derived from an EMBL/GenBank/DDBJ whole genome shotgun (WGS) entry which is preliminary data.</text>
</comment>
<dbReference type="CDD" id="cd04181">
    <property type="entry name" value="NTP_transferase"/>
    <property type="match status" value="1"/>
</dbReference>
<dbReference type="GO" id="GO:0016740">
    <property type="term" value="F:transferase activity"/>
    <property type="evidence" value="ECO:0007669"/>
    <property type="project" value="UniProtKB-KW"/>
</dbReference>
<dbReference type="Proteomes" id="UP000050509">
    <property type="component" value="Unassembled WGS sequence"/>
</dbReference>
<dbReference type="PANTHER" id="PTHR22572">
    <property type="entry name" value="SUGAR-1-PHOSPHATE GUANYL TRANSFERASE"/>
    <property type="match status" value="1"/>
</dbReference>
<dbReference type="InterPro" id="IPR011004">
    <property type="entry name" value="Trimer_LpxA-like_sf"/>
</dbReference>
<dbReference type="SUPFAM" id="SSF53448">
    <property type="entry name" value="Nucleotide-diphospho-sugar transferases"/>
    <property type="match status" value="1"/>
</dbReference>
<keyword evidence="3" id="KW-1185">Reference proteome</keyword>
<sequence>MKAVVLVGGLGTRLRPLTCNTPKPMIPLVNQPFIEHMIENMRDQGITEVILAVQYLAERFRETLGDGSRLGVKVHIVEEPEPRGTAGAVKNVEHMLDDTTFVFNGDVMTDLDLRAMLAFHRENQSKLTIALTPVEDPTAFGLVETNTDGRIRRFLEKPRPEDITTNMINAGTYILEPEVFRYVPPAQYYMFERGLFPVMLQTSDPMFGYPSNAYWTDVGKPQAYLEVHHDILIGKVKYKFRGKPVAERVWAEGDVDIHPSAQLVGPLVLGAGVTIGAGARVIGPTVVGANTTIGNDAVIEGAVIWEGNEIGAGAVLRSCVLGNANQLGPKTHLLDGTI</sequence>
<accession>A0A0P9CZK4</accession>
<proteinExistence type="predicted"/>
<evidence type="ECO:0000313" key="3">
    <source>
        <dbReference type="Proteomes" id="UP000050509"/>
    </source>
</evidence>
<dbReference type="Gene3D" id="3.90.550.10">
    <property type="entry name" value="Spore Coat Polysaccharide Biosynthesis Protein SpsA, Chain A"/>
    <property type="match status" value="1"/>
</dbReference>
<evidence type="ECO:0000259" key="1">
    <source>
        <dbReference type="Pfam" id="PF00483"/>
    </source>
</evidence>
<reference evidence="2 3" key="1">
    <citation type="submission" date="2015-09" db="EMBL/GenBank/DDBJ databases">
        <title>Draft genome sequence of Kouleothrix aurantiaca JCM 19913.</title>
        <authorList>
            <person name="Hemp J."/>
        </authorList>
    </citation>
    <scope>NUCLEOTIDE SEQUENCE [LARGE SCALE GENOMIC DNA]</scope>
    <source>
        <strain evidence="2 3">COM-B</strain>
    </source>
</reference>
<gene>
    <name evidence="2" type="ORF">SE17_23125</name>
</gene>